<proteinExistence type="predicted"/>
<dbReference type="RefSeq" id="XP_034249752.1">
    <property type="nucleotide sequence ID" value="XM_034393861.1"/>
</dbReference>
<evidence type="ECO:0000313" key="3">
    <source>
        <dbReference type="Proteomes" id="UP000515158"/>
    </source>
</evidence>
<evidence type="ECO:0000256" key="1">
    <source>
        <dbReference type="PROSITE-ProRule" id="PRU00497"/>
    </source>
</evidence>
<protein>
    <submittedName>
        <fullName evidence="4">Larval cuticle protein 65Ag1-like</fullName>
    </submittedName>
</protein>
<dbReference type="PANTHER" id="PTHR10380:SF241">
    <property type="entry name" value="CUTICULAR PROTEIN 47EG-RELATED"/>
    <property type="match status" value="1"/>
</dbReference>
<dbReference type="PROSITE" id="PS51155">
    <property type="entry name" value="CHIT_BIND_RR_2"/>
    <property type="match status" value="1"/>
</dbReference>
<dbReference type="FunCoup" id="A0A6P8ZWI8">
    <property type="interactions" value="38"/>
</dbReference>
<gene>
    <name evidence="4" type="primary">LOC117650436</name>
</gene>
<feature type="chain" id="PRO_5027877671" evidence="2">
    <location>
        <begin position="21"/>
        <end position="140"/>
    </location>
</feature>
<keyword evidence="2" id="KW-0732">Signal</keyword>
<evidence type="ECO:0000256" key="2">
    <source>
        <dbReference type="SAM" id="SignalP"/>
    </source>
</evidence>
<keyword evidence="1" id="KW-0193">Cuticle</keyword>
<dbReference type="InterPro" id="IPR000618">
    <property type="entry name" value="Insect_cuticle"/>
</dbReference>
<dbReference type="Pfam" id="PF00379">
    <property type="entry name" value="Chitin_bind_4"/>
    <property type="match status" value="1"/>
</dbReference>
<dbReference type="AlphaFoldDB" id="A0A6P8ZWI8"/>
<feature type="signal peptide" evidence="2">
    <location>
        <begin position="1"/>
        <end position="20"/>
    </location>
</feature>
<dbReference type="InterPro" id="IPR050468">
    <property type="entry name" value="Cuticle_Struct_Prot"/>
</dbReference>
<keyword evidence="3" id="KW-1185">Reference proteome</keyword>
<accession>A0A6P8ZWI8</accession>
<dbReference type="GeneID" id="117650436"/>
<sequence>MNTLVAVFAAVLAVAALARAAPAPQDALQATPKPIAILKLASDVQPDGSFTYEYETENGIKADARGALNNAGTENEALVQQGSFSFVADDGVTYSVTWVADENGFQPQGAHLPVPPPIPEDILKSLEYNAAHPEENEAKN</sequence>
<name>A0A6P8ZWI8_THRPL</name>
<organism evidence="4">
    <name type="scientific">Thrips palmi</name>
    <name type="common">Melon thrips</name>
    <dbReference type="NCBI Taxonomy" id="161013"/>
    <lineage>
        <taxon>Eukaryota</taxon>
        <taxon>Metazoa</taxon>
        <taxon>Ecdysozoa</taxon>
        <taxon>Arthropoda</taxon>
        <taxon>Hexapoda</taxon>
        <taxon>Insecta</taxon>
        <taxon>Pterygota</taxon>
        <taxon>Neoptera</taxon>
        <taxon>Paraneoptera</taxon>
        <taxon>Thysanoptera</taxon>
        <taxon>Terebrantia</taxon>
        <taxon>Thripoidea</taxon>
        <taxon>Thripidae</taxon>
        <taxon>Thrips</taxon>
    </lineage>
</organism>
<dbReference type="PRINTS" id="PR00947">
    <property type="entry name" value="CUTICLE"/>
</dbReference>
<reference evidence="4" key="1">
    <citation type="submission" date="2025-08" db="UniProtKB">
        <authorList>
            <consortium name="RefSeq"/>
        </authorList>
    </citation>
    <scope>IDENTIFICATION</scope>
    <source>
        <tissue evidence="4">Total insect</tissue>
    </source>
</reference>
<dbReference type="GO" id="GO:0062129">
    <property type="term" value="C:chitin-based extracellular matrix"/>
    <property type="evidence" value="ECO:0007669"/>
    <property type="project" value="TreeGrafter"/>
</dbReference>
<dbReference type="GO" id="GO:0008010">
    <property type="term" value="F:structural constituent of chitin-based larval cuticle"/>
    <property type="evidence" value="ECO:0007669"/>
    <property type="project" value="TreeGrafter"/>
</dbReference>
<dbReference type="OrthoDB" id="6379191at2759"/>
<dbReference type="KEGG" id="tpal:117650436"/>
<evidence type="ECO:0000313" key="4">
    <source>
        <dbReference type="RefSeq" id="XP_034249752.1"/>
    </source>
</evidence>
<dbReference type="PANTHER" id="PTHR10380">
    <property type="entry name" value="CUTICLE PROTEIN"/>
    <property type="match status" value="1"/>
</dbReference>
<dbReference type="InParanoid" id="A0A6P8ZWI8"/>
<dbReference type="Proteomes" id="UP000515158">
    <property type="component" value="Unplaced"/>
</dbReference>